<organism evidence="1 2">
    <name type="scientific">Candidatus Roizmanbacteria bacterium CG_4_9_14_3_um_filter_33_18</name>
    <dbReference type="NCBI Taxonomy" id="1974841"/>
    <lineage>
        <taxon>Bacteria</taxon>
        <taxon>Candidatus Roizmaniibacteriota</taxon>
    </lineage>
</organism>
<sequence length="101" mass="11561">MFLSQVKFSHMEKRVLNYRIIIEKEKYEDGRPVYVAYCPTLGISDYGDTIEETLKSIKEGMELAIESMAKQNEDIPLDHIEEQMITSAKISLPSSLKVSFA</sequence>
<dbReference type="InterPro" id="IPR035069">
    <property type="entry name" value="TTHA1013/TTHA0281-like"/>
</dbReference>
<proteinExistence type="predicted"/>
<dbReference type="Gene3D" id="3.30.160.250">
    <property type="match status" value="1"/>
</dbReference>
<name>A0A2M7XYC0_9BACT</name>
<reference evidence="2" key="1">
    <citation type="submission" date="2017-09" db="EMBL/GenBank/DDBJ databases">
        <title>Depth-based differentiation of microbial function through sediment-hosted aquifers and enrichment of novel symbionts in the deep terrestrial subsurface.</title>
        <authorList>
            <person name="Probst A.J."/>
            <person name="Ladd B."/>
            <person name="Jarett J.K."/>
            <person name="Geller-Mcgrath D.E."/>
            <person name="Sieber C.M.K."/>
            <person name="Emerson J.B."/>
            <person name="Anantharaman K."/>
            <person name="Thomas B.C."/>
            <person name="Malmstrom R."/>
            <person name="Stieglmeier M."/>
            <person name="Klingl A."/>
            <person name="Woyke T."/>
            <person name="Ryan C.M."/>
            <person name="Banfield J.F."/>
        </authorList>
    </citation>
    <scope>NUCLEOTIDE SEQUENCE [LARGE SCALE GENOMIC DNA]</scope>
</reference>
<evidence type="ECO:0008006" key="3">
    <source>
        <dbReference type="Google" id="ProtNLM"/>
    </source>
</evidence>
<dbReference type="SUPFAM" id="SSF143100">
    <property type="entry name" value="TTHA1013/TTHA0281-like"/>
    <property type="match status" value="1"/>
</dbReference>
<accession>A0A2M7XYC0</accession>
<dbReference type="PANTHER" id="PTHR34504">
    <property type="entry name" value="ANTITOXIN HICB"/>
    <property type="match status" value="1"/>
</dbReference>
<dbReference type="PANTHER" id="PTHR34504:SF4">
    <property type="entry name" value="ANTITOXIN HICB"/>
    <property type="match status" value="1"/>
</dbReference>
<dbReference type="InterPro" id="IPR051404">
    <property type="entry name" value="TA_system_antitoxin"/>
</dbReference>
<comment type="caution">
    <text evidence="1">The sequence shown here is derived from an EMBL/GenBank/DDBJ whole genome shotgun (WGS) entry which is preliminary data.</text>
</comment>
<evidence type="ECO:0000313" key="1">
    <source>
        <dbReference type="EMBL" id="PJA55723.1"/>
    </source>
</evidence>
<dbReference type="EMBL" id="PFWL01000091">
    <property type="protein sequence ID" value="PJA55723.1"/>
    <property type="molecule type" value="Genomic_DNA"/>
</dbReference>
<dbReference type="Proteomes" id="UP000229647">
    <property type="component" value="Unassembled WGS sequence"/>
</dbReference>
<dbReference type="AlphaFoldDB" id="A0A2M7XYC0"/>
<gene>
    <name evidence="1" type="ORF">CO165_02045</name>
</gene>
<protein>
    <recommendedName>
        <fullName evidence="3">HicB-like antitoxin of toxin-antitoxin system domain-containing protein</fullName>
    </recommendedName>
</protein>
<evidence type="ECO:0000313" key="2">
    <source>
        <dbReference type="Proteomes" id="UP000229647"/>
    </source>
</evidence>